<protein>
    <submittedName>
        <fullName evidence="1">Aminopeptidase</fullName>
    </submittedName>
</protein>
<keyword evidence="2" id="KW-1185">Reference proteome</keyword>
<dbReference type="RefSeq" id="WP_174881731.1">
    <property type="nucleotide sequence ID" value="NZ_CADEPK010000418.1"/>
</dbReference>
<reference evidence="1 2" key="1">
    <citation type="submission" date="2023-07" db="EMBL/GenBank/DDBJ databases">
        <title>Genomic Encyclopedia of Type Strains, Phase IV (KMG-IV): sequencing the most valuable type-strain genomes for metagenomic binning, comparative biology and taxonomic classification.</title>
        <authorList>
            <person name="Goeker M."/>
        </authorList>
    </citation>
    <scope>NUCLEOTIDE SEQUENCE [LARGE SCALE GENOMIC DNA]</scope>
    <source>
        <strain evidence="1 2">DSM 17723</strain>
    </source>
</reference>
<comment type="caution">
    <text evidence="1">The sequence shown here is derived from an EMBL/GenBank/DDBJ whole genome shotgun (WGS) entry which is preliminary data.</text>
</comment>
<dbReference type="GO" id="GO:0004177">
    <property type="term" value="F:aminopeptidase activity"/>
    <property type="evidence" value="ECO:0007669"/>
    <property type="project" value="UniProtKB-KW"/>
</dbReference>
<dbReference type="Proteomes" id="UP001232245">
    <property type="component" value="Unassembled WGS sequence"/>
</dbReference>
<gene>
    <name evidence="1" type="ORF">J2S02_004631</name>
</gene>
<evidence type="ECO:0000313" key="1">
    <source>
        <dbReference type="EMBL" id="MDQ0228251.1"/>
    </source>
</evidence>
<keyword evidence="1" id="KW-0378">Hydrolase</keyword>
<organism evidence="1 2">
    <name type="scientific">Metabacillus niabensis</name>
    <dbReference type="NCBI Taxonomy" id="324854"/>
    <lineage>
        <taxon>Bacteria</taxon>
        <taxon>Bacillati</taxon>
        <taxon>Bacillota</taxon>
        <taxon>Bacilli</taxon>
        <taxon>Bacillales</taxon>
        <taxon>Bacillaceae</taxon>
        <taxon>Metabacillus</taxon>
    </lineage>
</organism>
<keyword evidence="1" id="KW-0031">Aminopeptidase</keyword>
<sequence length="111" mass="12708">MKAKVYILFVLVVLLAILYFYSSKPVKEPVSNPTNTEEEVTSPYKTFTYVITDIKGNDYYGESIDGKTKIVFNKKNVKVPIDDSIQVNDRIKAYVESENHVEGIIKIEKIK</sequence>
<dbReference type="EMBL" id="JAUSTZ010000017">
    <property type="protein sequence ID" value="MDQ0228251.1"/>
    <property type="molecule type" value="Genomic_DNA"/>
</dbReference>
<name>A0ABT9Z7L3_9BACI</name>
<accession>A0ABT9Z7L3</accession>
<evidence type="ECO:0000313" key="2">
    <source>
        <dbReference type="Proteomes" id="UP001232245"/>
    </source>
</evidence>
<proteinExistence type="predicted"/>
<keyword evidence="1" id="KW-0645">Protease</keyword>